<evidence type="ECO:0000313" key="2">
    <source>
        <dbReference type="EMBL" id="GFS60172.1"/>
    </source>
</evidence>
<evidence type="ECO:0000256" key="1">
    <source>
        <dbReference type="SAM" id="MobiDB-lite"/>
    </source>
</evidence>
<keyword evidence="3" id="KW-1185">Reference proteome</keyword>
<feature type="compositionally biased region" description="Basic residues" evidence="1">
    <location>
        <begin position="1"/>
        <end position="11"/>
    </location>
</feature>
<name>A0A8X6JD28_9ARAC</name>
<protein>
    <submittedName>
        <fullName evidence="2">Uncharacterized protein</fullName>
    </submittedName>
</protein>
<comment type="caution">
    <text evidence="2">The sequence shown here is derived from an EMBL/GenBank/DDBJ whole genome shotgun (WGS) entry which is preliminary data.</text>
</comment>
<reference evidence="2" key="1">
    <citation type="submission" date="2020-08" db="EMBL/GenBank/DDBJ databases">
        <title>Multicomponent nature underlies the extraordinary mechanical properties of spider dragline silk.</title>
        <authorList>
            <person name="Kono N."/>
            <person name="Nakamura H."/>
            <person name="Mori M."/>
            <person name="Yoshida Y."/>
            <person name="Ohtoshi R."/>
            <person name="Malay A.D."/>
            <person name="Moran D.A.P."/>
            <person name="Tomita M."/>
            <person name="Numata K."/>
            <person name="Arakawa K."/>
        </authorList>
    </citation>
    <scope>NUCLEOTIDE SEQUENCE</scope>
</reference>
<proteinExistence type="predicted"/>
<dbReference type="AlphaFoldDB" id="A0A8X6JD28"/>
<dbReference type="EMBL" id="BMAV01027553">
    <property type="protein sequence ID" value="GFS60172.1"/>
    <property type="molecule type" value="Genomic_DNA"/>
</dbReference>
<evidence type="ECO:0000313" key="3">
    <source>
        <dbReference type="Proteomes" id="UP000886998"/>
    </source>
</evidence>
<organism evidence="2 3">
    <name type="scientific">Trichonephila inaurata madagascariensis</name>
    <dbReference type="NCBI Taxonomy" id="2747483"/>
    <lineage>
        <taxon>Eukaryota</taxon>
        <taxon>Metazoa</taxon>
        <taxon>Ecdysozoa</taxon>
        <taxon>Arthropoda</taxon>
        <taxon>Chelicerata</taxon>
        <taxon>Arachnida</taxon>
        <taxon>Araneae</taxon>
        <taxon>Araneomorphae</taxon>
        <taxon>Entelegynae</taxon>
        <taxon>Araneoidea</taxon>
        <taxon>Nephilidae</taxon>
        <taxon>Trichonephila</taxon>
        <taxon>Trichonephila inaurata</taxon>
    </lineage>
</organism>
<sequence>MGVVSKHRSACTKKPPDSSVVSTENIDDHPPPPAGCRCHISIAQLRHERRARAQSNNLFPRRRYRVVPRRKMLGTPTARAAAAGCRCHVSAQ</sequence>
<feature type="region of interest" description="Disordered" evidence="1">
    <location>
        <begin position="1"/>
        <end position="34"/>
    </location>
</feature>
<gene>
    <name evidence="2" type="ORF">TNIN_227371</name>
</gene>
<accession>A0A8X6JD28</accession>
<dbReference type="Proteomes" id="UP000886998">
    <property type="component" value="Unassembled WGS sequence"/>
</dbReference>